<keyword evidence="1" id="KW-1133">Transmembrane helix</keyword>
<evidence type="ECO:0000256" key="1">
    <source>
        <dbReference type="SAM" id="Phobius"/>
    </source>
</evidence>
<dbReference type="AlphaFoldDB" id="A0A915PLV6"/>
<keyword evidence="1" id="KW-0812">Transmembrane</keyword>
<sequence length="237" mass="26489">MNRAYDNDTASFPRFLQHQKLDIPRQMGILRNRCTYSNSTNYRFIYNSSLITKRDTRNLNSSAKSEMTKNSSVSDEISRSSMELNGTNDFCSFWSTEGPISDTIVLILVILASLIDFIALTVVLLVDDLREICKMSPVAFLFQLTLILAFFITVAVILYASCNVNAANSANEVINRMDSAGNTSTENILSVDTNLGAGFYAGCVALMIHWILNFGIGFCWQWPRFSDLISSQINSLP</sequence>
<dbReference type="WBParaSite" id="sdigi.contig144.g5188.t1">
    <property type="protein sequence ID" value="sdigi.contig144.g5188.t1"/>
    <property type="gene ID" value="sdigi.contig144.g5188"/>
</dbReference>
<evidence type="ECO:0000313" key="2">
    <source>
        <dbReference type="Proteomes" id="UP000887581"/>
    </source>
</evidence>
<proteinExistence type="predicted"/>
<evidence type="ECO:0000313" key="3">
    <source>
        <dbReference type="WBParaSite" id="sdigi.contig144.g5188.t1"/>
    </source>
</evidence>
<keyword evidence="1" id="KW-0472">Membrane</keyword>
<feature type="transmembrane region" description="Helical" evidence="1">
    <location>
        <begin position="104"/>
        <end position="126"/>
    </location>
</feature>
<organism evidence="2 3">
    <name type="scientific">Setaria digitata</name>
    <dbReference type="NCBI Taxonomy" id="48799"/>
    <lineage>
        <taxon>Eukaryota</taxon>
        <taxon>Metazoa</taxon>
        <taxon>Ecdysozoa</taxon>
        <taxon>Nematoda</taxon>
        <taxon>Chromadorea</taxon>
        <taxon>Rhabditida</taxon>
        <taxon>Spirurina</taxon>
        <taxon>Spiruromorpha</taxon>
        <taxon>Filarioidea</taxon>
        <taxon>Setariidae</taxon>
        <taxon>Setaria</taxon>
    </lineage>
</organism>
<feature type="transmembrane region" description="Helical" evidence="1">
    <location>
        <begin position="138"/>
        <end position="160"/>
    </location>
</feature>
<dbReference type="Proteomes" id="UP000887581">
    <property type="component" value="Unplaced"/>
</dbReference>
<feature type="transmembrane region" description="Helical" evidence="1">
    <location>
        <begin position="199"/>
        <end position="220"/>
    </location>
</feature>
<keyword evidence="2" id="KW-1185">Reference proteome</keyword>
<accession>A0A915PLV6</accession>
<reference evidence="3" key="1">
    <citation type="submission" date="2022-11" db="UniProtKB">
        <authorList>
            <consortium name="WormBaseParasite"/>
        </authorList>
    </citation>
    <scope>IDENTIFICATION</scope>
</reference>
<name>A0A915PLV6_9BILA</name>
<protein>
    <submittedName>
        <fullName evidence="3">Uncharacterized protein</fullName>
    </submittedName>
</protein>